<feature type="compositionally biased region" description="Polar residues" evidence="1">
    <location>
        <begin position="99"/>
        <end position="109"/>
    </location>
</feature>
<dbReference type="Proteomes" id="UP001352852">
    <property type="component" value="Unassembled WGS sequence"/>
</dbReference>
<accession>A0ABU7DQD7</accession>
<comment type="caution">
    <text evidence="2">The sequence shown here is derived from an EMBL/GenBank/DDBJ whole genome shotgun (WGS) entry which is preliminary data.</text>
</comment>
<dbReference type="EMBL" id="JAHUTJ010033450">
    <property type="protein sequence ID" value="MED6277147.1"/>
    <property type="molecule type" value="Genomic_DNA"/>
</dbReference>
<reference evidence="2 3" key="1">
    <citation type="submission" date="2021-06" db="EMBL/GenBank/DDBJ databases">
        <authorList>
            <person name="Palmer J.M."/>
        </authorList>
    </citation>
    <scope>NUCLEOTIDE SEQUENCE [LARGE SCALE GENOMIC DNA]</scope>
    <source>
        <strain evidence="2 3">CL_MEX2019</strain>
        <tissue evidence="2">Muscle</tissue>
    </source>
</reference>
<feature type="region of interest" description="Disordered" evidence="1">
    <location>
        <begin position="1"/>
        <end position="116"/>
    </location>
</feature>
<evidence type="ECO:0000313" key="2">
    <source>
        <dbReference type="EMBL" id="MED6277147.1"/>
    </source>
</evidence>
<evidence type="ECO:0000313" key="3">
    <source>
        <dbReference type="Proteomes" id="UP001352852"/>
    </source>
</evidence>
<proteinExistence type="predicted"/>
<name>A0ABU7DQD7_9TELE</name>
<evidence type="ECO:0000256" key="1">
    <source>
        <dbReference type="SAM" id="MobiDB-lite"/>
    </source>
</evidence>
<sequence>MNPPWGPGPTTGPRVSCRQSSTQRAASPARSAGTTQTLAGGPSLQAATVHPDIPKSLNLLPRPCSGTPMAPHPSPPSPNHYSSQTTHKAREAVEVNPNPAHTQQNTWGASASPKPP</sequence>
<keyword evidence="3" id="KW-1185">Reference proteome</keyword>
<organism evidence="2 3">
    <name type="scientific">Characodon lateralis</name>
    <dbReference type="NCBI Taxonomy" id="208331"/>
    <lineage>
        <taxon>Eukaryota</taxon>
        <taxon>Metazoa</taxon>
        <taxon>Chordata</taxon>
        <taxon>Craniata</taxon>
        <taxon>Vertebrata</taxon>
        <taxon>Euteleostomi</taxon>
        <taxon>Actinopterygii</taxon>
        <taxon>Neopterygii</taxon>
        <taxon>Teleostei</taxon>
        <taxon>Neoteleostei</taxon>
        <taxon>Acanthomorphata</taxon>
        <taxon>Ovalentaria</taxon>
        <taxon>Atherinomorphae</taxon>
        <taxon>Cyprinodontiformes</taxon>
        <taxon>Goodeidae</taxon>
        <taxon>Characodon</taxon>
    </lineage>
</organism>
<protein>
    <submittedName>
        <fullName evidence="2">Uncharacterized protein</fullName>
    </submittedName>
</protein>
<gene>
    <name evidence="2" type="ORF">CHARACLAT_010352</name>
</gene>